<organism evidence="1 2">
    <name type="scientific">Sulfurovum indicum</name>
    <dbReference type="NCBI Taxonomy" id="2779528"/>
    <lineage>
        <taxon>Bacteria</taxon>
        <taxon>Pseudomonadati</taxon>
        <taxon>Campylobacterota</taxon>
        <taxon>Epsilonproteobacteria</taxon>
        <taxon>Campylobacterales</taxon>
        <taxon>Sulfurovaceae</taxon>
        <taxon>Sulfurovum</taxon>
    </lineage>
</organism>
<protein>
    <recommendedName>
        <fullName evidence="3">Beta-lactamase</fullName>
    </recommendedName>
</protein>
<keyword evidence="2" id="KW-1185">Reference proteome</keyword>
<evidence type="ECO:0000313" key="1">
    <source>
        <dbReference type="EMBL" id="QOR63055.1"/>
    </source>
</evidence>
<gene>
    <name evidence="1" type="ORF">IMZ28_08010</name>
</gene>
<evidence type="ECO:0008006" key="3">
    <source>
        <dbReference type="Google" id="ProtNLM"/>
    </source>
</evidence>
<sequence length="164" mass="18625">MATPKETTGLAYTDFSTDKAKDEAYMHDQQKAQKVVDTIKAKGLELGGTEFFEHKSRREILGEKLSKKILSLVMITFVTTIVTASPYFNNSVDRWESDCKYDLRSGCAIAAKMYLRGSWEDAQTGEIVKIKGSKRSRYKKAKQLFKRACDLGDNISCKEYKKIN</sequence>
<dbReference type="AlphaFoldDB" id="A0A7M1S6M4"/>
<dbReference type="KEGG" id="sinu:IMZ28_08010"/>
<name>A0A7M1S6M4_9BACT</name>
<evidence type="ECO:0000313" key="2">
    <source>
        <dbReference type="Proteomes" id="UP000595074"/>
    </source>
</evidence>
<proteinExistence type="predicted"/>
<accession>A0A7M1S6M4</accession>
<reference evidence="1 2" key="1">
    <citation type="submission" date="2020-10" db="EMBL/GenBank/DDBJ databases">
        <title>The genome of sulfurovum sp.</title>
        <authorList>
            <person name="Xie S."/>
            <person name="Shao Z."/>
            <person name="Jiang L."/>
        </authorList>
    </citation>
    <scope>NUCLEOTIDE SEQUENCE [LARGE SCALE GENOMIC DNA]</scope>
    <source>
        <strain evidence="1 2">ST-419</strain>
    </source>
</reference>
<dbReference type="RefSeq" id="WP_197549864.1">
    <property type="nucleotide sequence ID" value="NZ_CP063164.1"/>
</dbReference>
<dbReference type="EMBL" id="CP063164">
    <property type="protein sequence ID" value="QOR63055.1"/>
    <property type="molecule type" value="Genomic_DNA"/>
</dbReference>
<dbReference type="Proteomes" id="UP000595074">
    <property type="component" value="Chromosome"/>
</dbReference>